<evidence type="ECO:0000313" key="2">
    <source>
        <dbReference type="Proteomes" id="UP000004067"/>
    </source>
</evidence>
<keyword evidence="2" id="KW-1185">Reference proteome</keyword>
<gene>
    <name evidence="1" type="ORF">HMPREF9081_2427</name>
</gene>
<proteinExistence type="predicted"/>
<sequence>MRAEEGDDNGYEEGVSSMSARWEQLLKEEYEHGREQGIEQGREQGEERAYLASIRGVMRKLSLTAEKAMDLLAIPQSEWARYKAML</sequence>
<dbReference type="AlphaFoldDB" id="F5RQ91"/>
<evidence type="ECO:0000313" key="1">
    <source>
        <dbReference type="EMBL" id="EGK56925.1"/>
    </source>
</evidence>
<accession>F5RQ91</accession>
<dbReference type="Proteomes" id="UP000004067">
    <property type="component" value="Unassembled WGS sequence"/>
</dbReference>
<dbReference type="HOGENOM" id="CLU_2492185_0_0_9"/>
<dbReference type="EMBL" id="AFHQ01000060">
    <property type="protein sequence ID" value="EGK56925.1"/>
    <property type="molecule type" value="Genomic_DNA"/>
</dbReference>
<protein>
    <submittedName>
        <fullName evidence="1">Uncharacterized protein</fullName>
    </submittedName>
</protein>
<name>F5RQ91_9FIRM</name>
<reference evidence="1 2" key="1">
    <citation type="submission" date="2011-04" db="EMBL/GenBank/DDBJ databases">
        <authorList>
            <person name="Muzny D."/>
            <person name="Qin X."/>
            <person name="Deng J."/>
            <person name="Jiang H."/>
            <person name="Liu Y."/>
            <person name="Qu J."/>
            <person name="Song X.-Z."/>
            <person name="Zhang L."/>
            <person name="Thornton R."/>
            <person name="Coyle M."/>
            <person name="Francisco L."/>
            <person name="Jackson L."/>
            <person name="Javaid M."/>
            <person name="Korchina V."/>
            <person name="Kovar C."/>
            <person name="Mata R."/>
            <person name="Mathew T."/>
            <person name="Ngo R."/>
            <person name="Nguyen L."/>
            <person name="Nguyen N."/>
            <person name="Okwuonu G."/>
            <person name="Ongeri F."/>
            <person name="Pham C."/>
            <person name="Simmons D."/>
            <person name="Wilczek-Boney K."/>
            <person name="Hale W."/>
            <person name="Jakkamsetti A."/>
            <person name="Pham P."/>
            <person name="Ruth R."/>
            <person name="San Lucas F."/>
            <person name="Warren J."/>
            <person name="Zhang J."/>
            <person name="Zhao Z."/>
            <person name="Zhou C."/>
            <person name="Zhu D."/>
            <person name="Lee S."/>
            <person name="Bess C."/>
            <person name="Blankenburg K."/>
            <person name="Forbes L."/>
            <person name="Fu Q."/>
            <person name="Gubbala S."/>
            <person name="Hirani K."/>
            <person name="Jayaseelan J.C."/>
            <person name="Lara F."/>
            <person name="Munidasa M."/>
            <person name="Palculict T."/>
            <person name="Patil S."/>
            <person name="Pu L.-L."/>
            <person name="Saada N."/>
            <person name="Tang L."/>
            <person name="Weissenberger G."/>
            <person name="Zhu Y."/>
            <person name="Hemphill L."/>
            <person name="Shang Y."/>
            <person name="Youmans B."/>
            <person name="Ayvaz T."/>
            <person name="Ross M."/>
            <person name="Santibanez J."/>
            <person name="Aqrawi P."/>
            <person name="Gross S."/>
            <person name="Joshi V."/>
            <person name="Fowler G."/>
            <person name="Nazareth L."/>
            <person name="Reid J."/>
            <person name="Worley K."/>
            <person name="Petrosino J."/>
            <person name="Highlander S."/>
            <person name="Gibbs R."/>
        </authorList>
    </citation>
    <scope>NUCLEOTIDE SEQUENCE [LARGE SCALE GENOMIC DNA]</scope>
    <source>
        <strain evidence="1 2">DSM 2778</strain>
    </source>
</reference>
<organism evidence="1 2">
    <name type="scientific">Centipeda periodontii DSM 2778</name>
    <dbReference type="NCBI Taxonomy" id="888060"/>
    <lineage>
        <taxon>Bacteria</taxon>
        <taxon>Bacillati</taxon>
        <taxon>Bacillota</taxon>
        <taxon>Negativicutes</taxon>
        <taxon>Selenomonadales</taxon>
        <taxon>Selenomonadaceae</taxon>
        <taxon>Centipeda</taxon>
    </lineage>
</organism>
<comment type="caution">
    <text evidence="1">The sequence shown here is derived from an EMBL/GenBank/DDBJ whole genome shotgun (WGS) entry which is preliminary data.</text>
</comment>